<feature type="compositionally biased region" description="Gly residues" evidence="7">
    <location>
        <begin position="166"/>
        <end position="179"/>
    </location>
</feature>
<dbReference type="SUPFAM" id="SSF54534">
    <property type="entry name" value="FKBP-like"/>
    <property type="match status" value="1"/>
</dbReference>
<evidence type="ECO:0000256" key="7">
    <source>
        <dbReference type="SAM" id="MobiDB-lite"/>
    </source>
</evidence>
<proteinExistence type="inferred from homology"/>
<evidence type="ECO:0000256" key="4">
    <source>
        <dbReference type="ARBA" id="ARBA00023235"/>
    </source>
</evidence>
<dbReference type="InterPro" id="IPR046357">
    <property type="entry name" value="PPIase_dom_sf"/>
</dbReference>
<feature type="transmembrane region" description="Helical" evidence="8">
    <location>
        <begin position="20"/>
        <end position="39"/>
    </location>
</feature>
<keyword evidence="11" id="KW-1185">Reference proteome</keyword>
<reference evidence="10" key="1">
    <citation type="submission" date="2022-03" db="EMBL/GenBank/DDBJ databases">
        <title>Identification of a novel bacterium isolated from mangrove sediments.</title>
        <authorList>
            <person name="Pan X."/>
        </authorList>
    </citation>
    <scope>NUCLEOTIDE SEQUENCE</scope>
    <source>
        <strain evidence="10">B1949</strain>
    </source>
</reference>
<name>A0ABT0BFW4_9SPHN</name>
<evidence type="ECO:0000313" key="11">
    <source>
        <dbReference type="Proteomes" id="UP001162881"/>
    </source>
</evidence>
<keyword evidence="4 5" id="KW-0413">Isomerase</keyword>
<keyword evidence="8" id="KW-0472">Membrane</keyword>
<comment type="catalytic activity">
    <reaction evidence="1 5 6">
        <text>[protein]-peptidylproline (omega=180) = [protein]-peptidylproline (omega=0)</text>
        <dbReference type="Rhea" id="RHEA:16237"/>
        <dbReference type="Rhea" id="RHEA-COMP:10747"/>
        <dbReference type="Rhea" id="RHEA-COMP:10748"/>
        <dbReference type="ChEBI" id="CHEBI:83833"/>
        <dbReference type="ChEBI" id="CHEBI:83834"/>
        <dbReference type="EC" id="5.2.1.8"/>
    </reaction>
</comment>
<feature type="region of interest" description="Disordered" evidence="7">
    <location>
        <begin position="158"/>
        <end position="179"/>
    </location>
</feature>
<evidence type="ECO:0000256" key="8">
    <source>
        <dbReference type="SAM" id="Phobius"/>
    </source>
</evidence>
<dbReference type="InterPro" id="IPR001179">
    <property type="entry name" value="PPIase_FKBP_dom"/>
</dbReference>
<dbReference type="Gene3D" id="3.10.50.40">
    <property type="match status" value="1"/>
</dbReference>
<dbReference type="EC" id="5.2.1.8" evidence="6"/>
<comment type="caution">
    <text evidence="10">The sequence shown here is derived from an EMBL/GenBank/DDBJ whole genome shotgun (WGS) entry which is preliminary data.</text>
</comment>
<evidence type="ECO:0000256" key="1">
    <source>
        <dbReference type="ARBA" id="ARBA00000971"/>
    </source>
</evidence>
<dbReference type="Proteomes" id="UP001162881">
    <property type="component" value="Unassembled WGS sequence"/>
</dbReference>
<accession>A0ABT0BFW4</accession>
<dbReference type="EMBL" id="JALHLF010000068">
    <property type="protein sequence ID" value="MCJ2183952.1"/>
    <property type="molecule type" value="Genomic_DNA"/>
</dbReference>
<keyword evidence="8" id="KW-0812">Transmembrane</keyword>
<evidence type="ECO:0000256" key="6">
    <source>
        <dbReference type="RuleBase" id="RU003915"/>
    </source>
</evidence>
<dbReference type="PROSITE" id="PS50059">
    <property type="entry name" value="FKBP_PPIASE"/>
    <property type="match status" value="1"/>
</dbReference>
<organism evidence="10 11">
    <name type="scientific">Novosphingobium organovorum</name>
    <dbReference type="NCBI Taxonomy" id="2930092"/>
    <lineage>
        <taxon>Bacteria</taxon>
        <taxon>Pseudomonadati</taxon>
        <taxon>Pseudomonadota</taxon>
        <taxon>Alphaproteobacteria</taxon>
        <taxon>Sphingomonadales</taxon>
        <taxon>Sphingomonadaceae</taxon>
        <taxon>Novosphingobium</taxon>
    </lineage>
</organism>
<gene>
    <name evidence="10" type="ORF">MTR62_14790</name>
</gene>
<feature type="domain" description="PPIase FKBP-type" evidence="9">
    <location>
        <begin position="59"/>
        <end position="140"/>
    </location>
</feature>
<dbReference type="PANTHER" id="PTHR43811:SF23">
    <property type="entry name" value="FKBP-TYPE 22 KDA PEPTIDYL-PROLYL CIS-TRANS ISOMERASE"/>
    <property type="match status" value="1"/>
</dbReference>
<evidence type="ECO:0000313" key="10">
    <source>
        <dbReference type="EMBL" id="MCJ2183952.1"/>
    </source>
</evidence>
<evidence type="ECO:0000256" key="5">
    <source>
        <dbReference type="PROSITE-ProRule" id="PRU00277"/>
    </source>
</evidence>
<keyword evidence="8" id="KW-1133">Transmembrane helix</keyword>
<evidence type="ECO:0000256" key="2">
    <source>
        <dbReference type="ARBA" id="ARBA00006577"/>
    </source>
</evidence>
<dbReference type="Pfam" id="PF00254">
    <property type="entry name" value="FKBP_C"/>
    <property type="match status" value="1"/>
</dbReference>
<comment type="similarity">
    <text evidence="2 6">Belongs to the FKBP-type PPIase family.</text>
</comment>
<protein>
    <recommendedName>
        <fullName evidence="6">Peptidyl-prolyl cis-trans isomerase</fullName>
        <ecNumber evidence="6">5.2.1.8</ecNumber>
    </recommendedName>
</protein>
<dbReference type="PANTHER" id="PTHR43811">
    <property type="entry name" value="FKBP-TYPE PEPTIDYL-PROLYL CIS-TRANS ISOMERASE FKPA"/>
    <property type="match status" value="1"/>
</dbReference>
<sequence length="179" mass="18799">MTEITRVPLQPVKKGSLSKIWVGALALALAGSGIAYAAMPAQVSVKTLTAGSGPSPTVDDMVLINYKGTLPDGKVFDQAKQVPMELGGVIPGFATALEKMQRGGKYTVKIPSELAYGDHAQGPIPANTDLTFEIELLDFRSKAEIEQQQRMMQQMMQMQQQQQGAAGAGAPGGAPGAAQ</sequence>
<dbReference type="GO" id="GO:0003755">
    <property type="term" value="F:peptidyl-prolyl cis-trans isomerase activity"/>
    <property type="evidence" value="ECO:0007669"/>
    <property type="project" value="UniProtKB-EC"/>
</dbReference>
<evidence type="ECO:0000259" key="9">
    <source>
        <dbReference type="PROSITE" id="PS50059"/>
    </source>
</evidence>
<evidence type="ECO:0000256" key="3">
    <source>
        <dbReference type="ARBA" id="ARBA00023110"/>
    </source>
</evidence>
<keyword evidence="3 5" id="KW-0697">Rotamase</keyword>
<dbReference type="RefSeq" id="WP_244022295.1">
    <property type="nucleotide sequence ID" value="NZ_JALHLF010000068.1"/>
</dbReference>